<feature type="transmembrane region" description="Helical" evidence="2">
    <location>
        <begin position="461"/>
        <end position="481"/>
    </location>
</feature>
<dbReference type="Proteomes" id="UP000248423">
    <property type="component" value="Unassembled WGS sequence"/>
</dbReference>
<organism evidence="5 6">
    <name type="scientific">Aspergillus sclerotiicarbonarius (strain CBS 121057 / IBT 28362)</name>
    <dbReference type="NCBI Taxonomy" id="1448318"/>
    <lineage>
        <taxon>Eukaryota</taxon>
        <taxon>Fungi</taxon>
        <taxon>Dikarya</taxon>
        <taxon>Ascomycota</taxon>
        <taxon>Pezizomycotina</taxon>
        <taxon>Eurotiomycetes</taxon>
        <taxon>Eurotiomycetidae</taxon>
        <taxon>Eurotiales</taxon>
        <taxon>Aspergillaceae</taxon>
        <taxon>Aspergillus</taxon>
        <taxon>Aspergillus subgen. Circumdati</taxon>
    </lineage>
</organism>
<keyword evidence="6" id="KW-1185">Reference proteome</keyword>
<feature type="domain" description="Glycosyl transferase family 1" evidence="3">
    <location>
        <begin position="230"/>
        <end position="398"/>
    </location>
</feature>
<dbReference type="VEuPathDB" id="FungiDB:BO78DRAFT_44732"/>
<dbReference type="OrthoDB" id="512920at2759"/>
<dbReference type="PANTHER" id="PTHR45947">
    <property type="entry name" value="SULFOQUINOVOSYL TRANSFERASE SQD2"/>
    <property type="match status" value="1"/>
</dbReference>
<dbReference type="Pfam" id="PF13439">
    <property type="entry name" value="Glyco_transf_4"/>
    <property type="match status" value="1"/>
</dbReference>
<feature type="domain" description="Glycosyltransferase subfamily 4-like N-terminal" evidence="4">
    <location>
        <begin position="30"/>
        <end position="218"/>
    </location>
</feature>
<evidence type="ECO:0000256" key="1">
    <source>
        <dbReference type="ARBA" id="ARBA00022676"/>
    </source>
</evidence>
<protein>
    <submittedName>
        <fullName evidence="5">UDP-Glycosyltransferase/glycogen phosphorylase</fullName>
    </submittedName>
</protein>
<evidence type="ECO:0000313" key="5">
    <source>
        <dbReference type="EMBL" id="PYI00362.1"/>
    </source>
</evidence>
<evidence type="ECO:0000313" key="6">
    <source>
        <dbReference type="Proteomes" id="UP000248423"/>
    </source>
</evidence>
<dbReference type="GO" id="GO:0016757">
    <property type="term" value="F:glycosyltransferase activity"/>
    <property type="evidence" value="ECO:0007669"/>
    <property type="project" value="UniProtKB-KW"/>
</dbReference>
<reference evidence="5 6" key="1">
    <citation type="submission" date="2018-02" db="EMBL/GenBank/DDBJ databases">
        <title>The genomes of Aspergillus section Nigri reveals drivers in fungal speciation.</title>
        <authorList>
            <consortium name="DOE Joint Genome Institute"/>
            <person name="Vesth T.C."/>
            <person name="Nybo J."/>
            <person name="Theobald S."/>
            <person name="Brandl J."/>
            <person name="Frisvad J.C."/>
            <person name="Nielsen K.F."/>
            <person name="Lyhne E.K."/>
            <person name="Kogle M.E."/>
            <person name="Kuo A."/>
            <person name="Riley R."/>
            <person name="Clum A."/>
            <person name="Nolan M."/>
            <person name="Lipzen A."/>
            <person name="Salamov A."/>
            <person name="Henrissat B."/>
            <person name="Wiebenga A."/>
            <person name="De vries R.P."/>
            <person name="Grigoriev I.V."/>
            <person name="Mortensen U.H."/>
            <person name="Andersen M.R."/>
            <person name="Baker S.E."/>
        </authorList>
    </citation>
    <scope>NUCLEOTIDE SEQUENCE [LARGE SCALE GENOMIC DNA]</scope>
    <source>
        <strain evidence="5 6">CBS 121057</strain>
    </source>
</reference>
<keyword evidence="2" id="KW-0812">Transmembrane</keyword>
<dbReference type="STRING" id="1448318.A0A319DRY8"/>
<name>A0A319DRY8_ASPSB</name>
<dbReference type="EMBL" id="KZ826456">
    <property type="protein sequence ID" value="PYI00362.1"/>
    <property type="molecule type" value="Genomic_DNA"/>
</dbReference>
<gene>
    <name evidence="5" type="ORF">BO78DRAFT_44732</name>
</gene>
<dbReference type="InterPro" id="IPR050194">
    <property type="entry name" value="Glycosyltransferase_grp1"/>
</dbReference>
<dbReference type="Pfam" id="PF00534">
    <property type="entry name" value="Glycos_transf_1"/>
    <property type="match status" value="1"/>
</dbReference>
<keyword evidence="5" id="KW-0808">Transferase</keyword>
<sequence length="502" mass="54770">MPPFNPPSEDFPSILKGKRILLTTESLGPVNGVSRTTGKLIEYLRRNGVDLAVVAPDFAGPSPLSSSSSSSSSSQPPHEQQTLRLAGYPLPYNPDLSLVYPFHLVHDIFTPTFQPDLIYIASPASLGFQVLLQLRQLQHPPPTLLNFQTDLSSYSEIIFPPFLAGFAVWLLSTVQGYLFNHPSIHTIFYPCSAVLTYLQTTHTPLSRTYRLGRGVDTTLFHPSHRSPSLRQTLAPNGETILLTVCRLAPEKGFEFLAATITSLLTSTSKPPPFKLVIVGGNPNPAVTSRIQALFSAPAIKSHVVFLGFLTGTDLARAYASADLFLHCSITETFGLVVLEAMASGVPVIARDQGGPSDIVRNQETGYLVPPGEVEVFAGLVGEVVRDERLRGKLGVRARAYAEEMTWEKIHRRVAGRMAEAMERRVVEGEVEVGSETALLEAGGSGSGRVSVSRWERIRLRAAVGVVYAMWVMAVVPLIVHGQRMVPRLLRRIPLLGRLVPAS</sequence>
<dbReference type="InterPro" id="IPR028098">
    <property type="entry name" value="Glyco_trans_4-like_N"/>
</dbReference>
<dbReference type="SUPFAM" id="SSF53756">
    <property type="entry name" value="UDP-Glycosyltransferase/glycogen phosphorylase"/>
    <property type="match status" value="1"/>
</dbReference>
<keyword evidence="1" id="KW-0328">Glycosyltransferase</keyword>
<evidence type="ECO:0000256" key="2">
    <source>
        <dbReference type="SAM" id="Phobius"/>
    </source>
</evidence>
<keyword evidence="2" id="KW-1133">Transmembrane helix</keyword>
<evidence type="ECO:0000259" key="3">
    <source>
        <dbReference type="Pfam" id="PF00534"/>
    </source>
</evidence>
<dbReference type="AlphaFoldDB" id="A0A319DRY8"/>
<dbReference type="InterPro" id="IPR001296">
    <property type="entry name" value="Glyco_trans_1"/>
</dbReference>
<proteinExistence type="predicted"/>
<dbReference type="Gene3D" id="3.40.50.2000">
    <property type="entry name" value="Glycogen Phosphorylase B"/>
    <property type="match status" value="2"/>
</dbReference>
<evidence type="ECO:0000259" key="4">
    <source>
        <dbReference type="Pfam" id="PF13439"/>
    </source>
</evidence>
<dbReference type="CDD" id="cd03814">
    <property type="entry name" value="GT4-like"/>
    <property type="match status" value="1"/>
</dbReference>
<keyword evidence="2" id="KW-0472">Membrane</keyword>
<accession>A0A319DRY8</accession>
<dbReference type="PANTHER" id="PTHR45947:SF3">
    <property type="entry name" value="SULFOQUINOVOSYL TRANSFERASE SQD2"/>
    <property type="match status" value="1"/>
</dbReference>